<feature type="signal peptide" evidence="1">
    <location>
        <begin position="1"/>
        <end position="20"/>
    </location>
</feature>
<dbReference type="Proteomes" id="UP000828390">
    <property type="component" value="Unassembled WGS sequence"/>
</dbReference>
<dbReference type="InterPro" id="IPR003582">
    <property type="entry name" value="ShKT_dom"/>
</dbReference>
<proteinExistence type="predicted"/>
<protein>
    <recommendedName>
        <fullName evidence="2">ShKT domain-containing protein</fullName>
    </recommendedName>
</protein>
<reference evidence="3" key="1">
    <citation type="journal article" date="2019" name="bioRxiv">
        <title>The Genome of the Zebra Mussel, Dreissena polymorpha: A Resource for Invasive Species Research.</title>
        <authorList>
            <person name="McCartney M.A."/>
            <person name="Auch B."/>
            <person name="Kono T."/>
            <person name="Mallez S."/>
            <person name="Zhang Y."/>
            <person name="Obille A."/>
            <person name="Becker A."/>
            <person name="Abrahante J.E."/>
            <person name="Garbe J."/>
            <person name="Badalamenti J.P."/>
            <person name="Herman A."/>
            <person name="Mangelson H."/>
            <person name="Liachko I."/>
            <person name="Sullivan S."/>
            <person name="Sone E.D."/>
            <person name="Koren S."/>
            <person name="Silverstein K.A.T."/>
            <person name="Beckman K.B."/>
            <person name="Gohl D.M."/>
        </authorList>
    </citation>
    <scope>NUCLEOTIDE SEQUENCE</scope>
    <source>
        <strain evidence="3">Duluth1</strain>
        <tissue evidence="3">Whole animal</tissue>
    </source>
</reference>
<evidence type="ECO:0000256" key="1">
    <source>
        <dbReference type="SAM" id="SignalP"/>
    </source>
</evidence>
<dbReference type="SMART" id="SM00254">
    <property type="entry name" value="ShKT"/>
    <property type="match status" value="1"/>
</dbReference>
<feature type="domain" description="ShKT" evidence="2">
    <location>
        <begin position="22"/>
        <end position="59"/>
    </location>
</feature>
<gene>
    <name evidence="3" type="ORF">DPMN_075021</name>
</gene>
<keyword evidence="1" id="KW-0732">Signal</keyword>
<comment type="caution">
    <text evidence="3">The sequence shown here is derived from an EMBL/GenBank/DDBJ whole genome shotgun (WGS) entry which is preliminary data.</text>
</comment>
<dbReference type="AlphaFoldDB" id="A0A9D3YJK8"/>
<accession>A0A9D3YJK8</accession>
<evidence type="ECO:0000313" key="4">
    <source>
        <dbReference type="Proteomes" id="UP000828390"/>
    </source>
</evidence>
<sequence length="115" mass="12707">METIVSLIVLTALLVKATSGQICADLDTTGCGLLAAQPGFCANSSLSNSICKRTCGKCRPLWLLIKIQRARMRERESTMTTVRQYDGDNAFVRLRKRASTMTTMRQCDNTMAAVR</sequence>
<reference evidence="3" key="2">
    <citation type="submission" date="2020-11" db="EMBL/GenBank/DDBJ databases">
        <authorList>
            <person name="McCartney M.A."/>
            <person name="Auch B."/>
            <person name="Kono T."/>
            <person name="Mallez S."/>
            <person name="Becker A."/>
            <person name="Gohl D.M."/>
            <person name="Silverstein K.A.T."/>
            <person name="Koren S."/>
            <person name="Bechman K.B."/>
            <person name="Herman A."/>
            <person name="Abrahante J.E."/>
            <person name="Garbe J."/>
        </authorList>
    </citation>
    <scope>NUCLEOTIDE SEQUENCE</scope>
    <source>
        <strain evidence="3">Duluth1</strain>
        <tissue evidence="3">Whole animal</tissue>
    </source>
</reference>
<evidence type="ECO:0000259" key="2">
    <source>
        <dbReference type="SMART" id="SM00254"/>
    </source>
</evidence>
<organism evidence="3 4">
    <name type="scientific">Dreissena polymorpha</name>
    <name type="common">Zebra mussel</name>
    <name type="synonym">Mytilus polymorpha</name>
    <dbReference type="NCBI Taxonomy" id="45954"/>
    <lineage>
        <taxon>Eukaryota</taxon>
        <taxon>Metazoa</taxon>
        <taxon>Spiralia</taxon>
        <taxon>Lophotrochozoa</taxon>
        <taxon>Mollusca</taxon>
        <taxon>Bivalvia</taxon>
        <taxon>Autobranchia</taxon>
        <taxon>Heteroconchia</taxon>
        <taxon>Euheterodonta</taxon>
        <taxon>Imparidentia</taxon>
        <taxon>Neoheterodontei</taxon>
        <taxon>Myida</taxon>
        <taxon>Dreissenoidea</taxon>
        <taxon>Dreissenidae</taxon>
        <taxon>Dreissena</taxon>
    </lineage>
</organism>
<dbReference type="EMBL" id="JAIWYP010000015">
    <property type="protein sequence ID" value="KAH3700055.1"/>
    <property type="molecule type" value="Genomic_DNA"/>
</dbReference>
<evidence type="ECO:0000313" key="3">
    <source>
        <dbReference type="EMBL" id="KAH3700055.1"/>
    </source>
</evidence>
<name>A0A9D3YJK8_DREPO</name>
<feature type="chain" id="PRO_5038416687" description="ShKT domain-containing protein" evidence="1">
    <location>
        <begin position="21"/>
        <end position="115"/>
    </location>
</feature>
<keyword evidence="4" id="KW-1185">Reference proteome</keyword>